<reference evidence="3 4" key="1">
    <citation type="submission" date="2019-06" db="EMBL/GenBank/DDBJ databases">
        <title>Sequencing the genomes of 1000 actinobacteria strains.</title>
        <authorList>
            <person name="Klenk H.-P."/>
        </authorList>
    </citation>
    <scope>NUCLEOTIDE SEQUENCE [LARGE SCALE GENOMIC DNA]</scope>
    <source>
        <strain evidence="3 4">DSM 8803</strain>
    </source>
</reference>
<dbReference type="AlphaFoldDB" id="A0A542Y2E7"/>
<keyword evidence="2" id="KW-1133">Transmembrane helix</keyword>
<keyword evidence="2" id="KW-0472">Membrane</keyword>
<organism evidence="3 4">
    <name type="scientific">Leucobacter komagatae</name>
    <dbReference type="NCBI Taxonomy" id="55969"/>
    <lineage>
        <taxon>Bacteria</taxon>
        <taxon>Bacillati</taxon>
        <taxon>Actinomycetota</taxon>
        <taxon>Actinomycetes</taxon>
        <taxon>Micrococcales</taxon>
        <taxon>Microbacteriaceae</taxon>
        <taxon>Leucobacter</taxon>
    </lineage>
</organism>
<dbReference type="STRING" id="55969.SD72_09265"/>
<evidence type="ECO:0000256" key="2">
    <source>
        <dbReference type="SAM" id="Phobius"/>
    </source>
</evidence>
<keyword evidence="2" id="KW-0812">Transmembrane</keyword>
<dbReference type="Proteomes" id="UP000319094">
    <property type="component" value="Unassembled WGS sequence"/>
</dbReference>
<evidence type="ECO:0000313" key="3">
    <source>
        <dbReference type="EMBL" id="TQL42255.1"/>
    </source>
</evidence>
<sequence>MNATVPVEVDPIELFGSAAPLRAPERERADRLQPAPAPAPKPKKSPVVGAIVAVCVILGIFAAQLALSILVSQGAYETRALEIEERDLGRVERVLSQNLDKLASPQNLVENAAALGMVQNVAPATMRLSDGAIQGELDSATREASPNLVPNAQLENLPVVDAKGLLTSRNAPVAQVADAASAVAWQGKLPAPETH</sequence>
<evidence type="ECO:0000313" key="4">
    <source>
        <dbReference type="Proteomes" id="UP000319094"/>
    </source>
</evidence>
<feature type="transmembrane region" description="Helical" evidence="2">
    <location>
        <begin position="47"/>
        <end position="71"/>
    </location>
</feature>
<dbReference type="OrthoDB" id="4792842at2"/>
<accession>A0A542Y2E7</accession>
<feature type="region of interest" description="Disordered" evidence="1">
    <location>
        <begin position="23"/>
        <end position="45"/>
    </location>
</feature>
<proteinExistence type="predicted"/>
<protein>
    <recommendedName>
        <fullName evidence="5">Cell division protein FtsL</fullName>
    </recommendedName>
</protein>
<name>A0A542Y2E7_9MICO</name>
<evidence type="ECO:0000256" key="1">
    <source>
        <dbReference type="SAM" id="MobiDB-lite"/>
    </source>
</evidence>
<dbReference type="RefSeq" id="WP_141885738.1">
    <property type="nucleotide sequence ID" value="NZ_BAAAUY010000015.1"/>
</dbReference>
<keyword evidence="4" id="KW-1185">Reference proteome</keyword>
<comment type="caution">
    <text evidence="3">The sequence shown here is derived from an EMBL/GenBank/DDBJ whole genome shotgun (WGS) entry which is preliminary data.</text>
</comment>
<dbReference type="EMBL" id="VFON01000001">
    <property type="protein sequence ID" value="TQL42255.1"/>
    <property type="molecule type" value="Genomic_DNA"/>
</dbReference>
<evidence type="ECO:0008006" key="5">
    <source>
        <dbReference type="Google" id="ProtNLM"/>
    </source>
</evidence>
<gene>
    <name evidence="3" type="ORF">FB468_0241</name>
</gene>